<organism evidence="7 8">
    <name type="scientific">Glycine soja</name>
    <name type="common">Wild soybean</name>
    <dbReference type="NCBI Taxonomy" id="3848"/>
    <lineage>
        <taxon>Eukaryota</taxon>
        <taxon>Viridiplantae</taxon>
        <taxon>Streptophyta</taxon>
        <taxon>Embryophyta</taxon>
        <taxon>Tracheophyta</taxon>
        <taxon>Spermatophyta</taxon>
        <taxon>Magnoliopsida</taxon>
        <taxon>eudicotyledons</taxon>
        <taxon>Gunneridae</taxon>
        <taxon>Pentapetalae</taxon>
        <taxon>rosids</taxon>
        <taxon>fabids</taxon>
        <taxon>Fabales</taxon>
        <taxon>Fabaceae</taxon>
        <taxon>Papilionoideae</taxon>
        <taxon>50 kb inversion clade</taxon>
        <taxon>NPAAA clade</taxon>
        <taxon>indigoferoid/millettioid clade</taxon>
        <taxon>Phaseoleae</taxon>
        <taxon>Glycine</taxon>
        <taxon>Glycine subgen. Soja</taxon>
    </lineage>
</organism>
<dbReference type="InterPro" id="IPR044771">
    <property type="entry name" value="UN933_plant"/>
</dbReference>
<reference evidence="7 8" key="1">
    <citation type="submission" date="2018-09" db="EMBL/GenBank/DDBJ databases">
        <title>A high-quality reference genome of wild soybean provides a powerful tool to mine soybean genomes.</title>
        <authorList>
            <person name="Xie M."/>
            <person name="Chung C.Y.L."/>
            <person name="Li M.-W."/>
            <person name="Wong F.-L."/>
            <person name="Chan T.-F."/>
            <person name="Lam H.-M."/>
        </authorList>
    </citation>
    <scope>NUCLEOTIDE SEQUENCE [LARGE SCALE GENOMIC DNA]</scope>
    <source>
        <strain evidence="8">cv. W05</strain>
        <tissue evidence="7">Hypocotyl of etiolated seedlings</tissue>
    </source>
</reference>
<feature type="transmembrane region" description="Helical" evidence="6">
    <location>
        <begin position="114"/>
        <end position="129"/>
    </location>
</feature>
<feature type="transmembrane region" description="Helical" evidence="6">
    <location>
        <begin position="186"/>
        <end position="206"/>
    </location>
</feature>
<comment type="subcellular location">
    <subcellularLocation>
        <location evidence="1">Membrane</location>
        <topology evidence="1">Multi-pass membrane protein</topology>
    </subcellularLocation>
</comment>
<sequence>MTSEGSKFGNINSQPSCNRELQSMASALPGDEETPLVGDISGLEGRKSHHTRDVHILSLAFLLVFLAFGAAQNLQSTLNTEDDLGTTSLGILYLSFTFFSVVASLVVRVLGSKNALLIGTTGYVLYVAANLKPNWYTLVPASVYLGFCASIIWVGEGTYLTSAARSHSTDNNLHEIAVIGDFNGEFWAVYALHQFIGNLITFALLSDDQQEGSTKGTTLLFIVFLFIMTFGAILMCFLRKRSANSKGQQELSGADAGACASLKSLSKSLASALSDVKMLLIIPLIAYSGLQQAFVWAEFTKYVVTPAIGISGVGSSMAAYGAFDGICSLLAGRLTSGLTSITTIVSVGLFAQAVVLVLLLLNFSISSGFLGTVYILFLAGLLGIGDGVLMTQLNALIGILFKHDTEGAFAQLKIWQCATIAIVFFFAPLISFKAVLVIMLALLCFSFCIFLLLALKVGKAPSPSTSQRN</sequence>
<dbReference type="PANTHER" id="PTHR19444">
    <property type="entry name" value="UNC-93 RELATED"/>
    <property type="match status" value="1"/>
</dbReference>
<feature type="transmembrane region" description="Helical" evidence="6">
    <location>
        <begin position="303"/>
        <end position="323"/>
    </location>
</feature>
<feature type="transmembrane region" description="Helical" evidence="6">
    <location>
        <begin position="91"/>
        <end position="107"/>
    </location>
</feature>
<dbReference type="PANTHER" id="PTHR19444:SF13">
    <property type="entry name" value="PROTEIN UNC-93 HOMOLOG A"/>
    <property type="match status" value="1"/>
</dbReference>
<dbReference type="InterPro" id="IPR051951">
    <property type="entry name" value="UNC-93_regulatory"/>
</dbReference>
<dbReference type="GO" id="GO:0055075">
    <property type="term" value="P:potassium ion homeostasis"/>
    <property type="evidence" value="ECO:0007669"/>
    <property type="project" value="InterPro"/>
</dbReference>
<evidence type="ECO:0000256" key="5">
    <source>
        <dbReference type="ARBA" id="ARBA00023136"/>
    </source>
</evidence>
<dbReference type="InterPro" id="IPR010291">
    <property type="entry name" value="Ion_channel_UNC-93"/>
</dbReference>
<proteinExistence type="inferred from homology"/>
<dbReference type="SMR" id="A0A445FHV4"/>
<feature type="transmembrane region" description="Helical" evidence="6">
    <location>
        <begin position="373"/>
        <end position="400"/>
    </location>
</feature>
<keyword evidence="5 6" id="KW-0472">Membrane</keyword>
<evidence type="ECO:0000313" key="8">
    <source>
        <dbReference type="Proteomes" id="UP000289340"/>
    </source>
</evidence>
<dbReference type="AlphaFoldDB" id="A0A445FHV4"/>
<evidence type="ECO:0000256" key="2">
    <source>
        <dbReference type="ARBA" id="ARBA00009172"/>
    </source>
</evidence>
<evidence type="ECO:0000256" key="1">
    <source>
        <dbReference type="ARBA" id="ARBA00004141"/>
    </source>
</evidence>
<feature type="transmembrane region" description="Helical" evidence="6">
    <location>
        <begin position="135"/>
        <end position="155"/>
    </location>
</feature>
<evidence type="ECO:0000256" key="3">
    <source>
        <dbReference type="ARBA" id="ARBA00022692"/>
    </source>
</evidence>
<name>A0A445FHV4_GLYSO</name>
<evidence type="ECO:0000313" key="7">
    <source>
        <dbReference type="EMBL" id="RZB48397.1"/>
    </source>
</evidence>
<dbReference type="GO" id="GO:0016020">
    <property type="term" value="C:membrane"/>
    <property type="evidence" value="ECO:0007669"/>
    <property type="project" value="UniProtKB-SubCell"/>
</dbReference>
<evidence type="ECO:0000256" key="6">
    <source>
        <dbReference type="SAM" id="Phobius"/>
    </source>
</evidence>
<dbReference type="Gramene" id="XM_028363393.1">
    <property type="protein sequence ID" value="XP_028219194.1"/>
    <property type="gene ID" value="LOC114400764"/>
</dbReference>
<keyword evidence="3 6" id="KW-0812">Transmembrane</keyword>
<keyword evidence="4 6" id="KW-1133">Transmembrane helix</keyword>
<keyword evidence="8" id="KW-1185">Reference proteome</keyword>
<dbReference type="Pfam" id="PF05978">
    <property type="entry name" value="UNC-93"/>
    <property type="match status" value="1"/>
</dbReference>
<dbReference type="Proteomes" id="UP000289340">
    <property type="component" value="Chromosome 19"/>
</dbReference>
<dbReference type="InterPro" id="IPR036259">
    <property type="entry name" value="MFS_trans_sf"/>
</dbReference>
<gene>
    <name evidence="7" type="ORF">D0Y65_051763</name>
</gene>
<dbReference type="CDD" id="cd17338">
    <property type="entry name" value="MFS_unc93_like"/>
    <property type="match status" value="1"/>
</dbReference>
<dbReference type="SUPFAM" id="SSF103473">
    <property type="entry name" value="MFS general substrate transporter"/>
    <property type="match status" value="1"/>
</dbReference>
<feature type="transmembrane region" description="Helical" evidence="6">
    <location>
        <begin position="335"/>
        <end position="361"/>
    </location>
</feature>
<feature type="transmembrane region" description="Helical" evidence="6">
    <location>
        <begin position="412"/>
        <end position="430"/>
    </location>
</feature>
<feature type="transmembrane region" description="Helical" evidence="6">
    <location>
        <begin position="218"/>
        <end position="238"/>
    </location>
</feature>
<feature type="transmembrane region" description="Helical" evidence="6">
    <location>
        <begin position="54"/>
        <end position="71"/>
    </location>
</feature>
<feature type="transmembrane region" description="Helical" evidence="6">
    <location>
        <begin position="436"/>
        <end position="455"/>
    </location>
</feature>
<evidence type="ECO:0000256" key="4">
    <source>
        <dbReference type="ARBA" id="ARBA00022989"/>
    </source>
</evidence>
<dbReference type="Gene3D" id="1.20.1250.20">
    <property type="entry name" value="MFS general substrate transporter like domains"/>
    <property type="match status" value="1"/>
</dbReference>
<protein>
    <submittedName>
        <fullName evidence="7">UNC93-like protein 3</fullName>
    </submittedName>
</protein>
<accession>A0A445FHV4</accession>
<comment type="similarity">
    <text evidence="2">Belongs to the unc-93 family.</text>
</comment>
<comment type="caution">
    <text evidence="7">The sequence shown here is derived from an EMBL/GenBank/DDBJ whole genome shotgun (WGS) entry which is preliminary data.</text>
</comment>
<dbReference type="EMBL" id="QZWG01000019">
    <property type="protein sequence ID" value="RZB48397.1"/>
    <property type="molecule type" value="Genomic_DNA"/>
</dbReference>